<proteinExistence type="predicted"/>
<dbReference type="Proteomes" id="UP000699042">
    <property type="component" value="Unassembled WGS sequence"/>
</dbReference>
<dbReference type="EMBL" id="JAESDN010000005">
    <property type="protein sequence ID" value="KAG7050086.1"/>
    <property type="molecule type" value="Genomic_DNA"/>
</dbReference>
<dbReference type="AlphaFoldDB" id="A0A9P7R4J2"/>
<accession>A0A9P7R4J2</accession>
<comment type="caution">
    <text evidence="1">The sequence shown here is derived from an EMBL/GenBank/DDBJ whole genome shotgun (WGS) entry which is preliminary data.</text>
</comment>
<keyword evidence="2" id="KW-1185">Reference proteome</keyword>
<name>A0A9P7R4J2_9PEZI</name>
<evidence type="ECO:0000313" key="2">
    <source>
        <dbReference type="Proteomes" id="UP000699042"/>
    </source>
</evidence>
<gene>
    <name evidence="1" type="ORF">JMJ77_012840</name>
</gene>
<evidence type="ECO:0000313" key="1">
    <source>
        <dbReference type="EMBL" id="KAG7050086.1"/>
    </source>
</evidence>
<sequence>MTLLSSSIAESLLKTLTCQH</sequence>
<protein>
    <submittedName>
        <fullName evidence="1">Uncharacterized protein</fullName>
    </submittedName>
</protein>
<reference evidence="1" key="1">
    <citation type="submission" date="2021-05" db="EMBL/GenBank/DDBJ databases">
        <title>Comparative genomics of three Colletotrichum scovillei strains and genetic complementation revealed genes involved fungal growth and virulence on chili pepper.</title>
        <authorList>
            <person name="Hsieh D.-K."/>
            <person name="Chuang S.-C."/>
            <person name="Chen C.-Y."/>
            <person name="Chao Y.-T."/>
            <person name="Lu M.-Y.J."/>
            <person name="Lee M.-H."/>
            <person name="Shih M.-C."/>
        </authorList>
    </citation>
    <scope>NUCLEOTIDE SEQUENCE</scope>
    <source>
        <strain evidence="1">Coll-153</strain>
    </source>
</reference>
<organism evidence="1 2">
    <name type="scientific">Colletotrichum scovillei</name>
    <dbReference type="NCBI Taxonomy" id="1209932"/>
    <lineage>
        <taxon>Eukaryota</taxon>
        <taxon>Fungi</taxon>
        <taxon>Dikarya</taxon>
        <taxon>Ascomycota</taxon>
        <taxon>Pezizomycotina</taxon>
        <taxon>Sordariomycetes</taxon>
        <taxon>Hypocreomycetidae</taxon>
        <taxon>Glomerellales</taxon>
        <taxon>Glomerellaceae</taxon>
        <taxon>Colletotrichum</taxon>
        <taxon>Colletotrichum acutatum species complex</taxon>
    </lineage>
</organism>